<sequence length="277" mass="29281">MQMKMMGRLLAATLLSVAAGCQGDESASNNDNALGAQEAAASTQCVQRFDGITSCALGGAQLAPTQEGLKVAGLVDASKDGVSGTFAKATRWTQKVDVKFGTAKAGLSLAARAGDQTVGTLKMTPLRDGTSMAVTPSFSGAPGGSAYRVNVYNDGVLQGGTTQQPGAMMIIRDWYDLLRWIVAVFSFDNGYEIIIWKNGVQAAATETIPGACVWRMRNERGTFSVQLADGTVLKGNQIEFVEQIEDGHYPYTDFTAIDVNAAANEFNVLGETFVPAK</sequence>
<evidence type="ECO:0000256" key="1">
    <source>
        <dbReference type="SAM" id="SignalP"/>
    </source>
</evidence>
<dbReference type="PROSITE" id="PS51257">
    <property type="entry name" value="PROKAR_LIPOPROTEIN"/>
    <property type="match status" value="1"/>
</dbReference>
<organism evidence="2 3">
    <name type="scientific">Pyxidicoccus parkwayensis</name>
    <dbReference type="NCBI Taxonomy" id="2813578"/>
    <lineage>
        <taxon>Bacteria</taxon>
        <taxon>Pseudomonadati</taxon>
        <taxon>Myxococcota</taxon>
        <taxon>Myxococcia</taxon>
        <taxon>Myxococcales</taxon>
        <taxon>Cystobacterineae</taxon>
        <taxon>Myxococcaceae</taxon>
        <taxon>Pyxidicoccus</taxon>
    </lineage>
</organism>
<name>A0ABX7P042_9BACT</name>
<keyword evidence="3" id="KW-1185">Reference proteome</keyword>
<feature type="signal peptide" evidence="1">
    <location>
        <begin position="1"/>
        <end position="23"/>
    </location>
</feature>
<dbReference type="EMBL" id="CP071090">
    <property type="protein sequence ID" value="QSQ24540.1"/>
    <property type="molecule type" value="Genomic_DNA"/>
</dbReference>
<feature type="chain" id="PRO_5047034605" description="Lipoprotein" evidence="1">
    <location>
        <begin position="24"/>
        <end position="277"/>
    </location>
</feature>
<proteinExistence type="predicted"/>
<gene>
    <name evidence="2" type="ORF">JY651_06200</name>
</gene>
<dbReference type="Proteomes" id="UP000662747">
    <property type="component" value="Chromosome"/>
</dbReference>
<keyword evidence="1" id="KW-0732">Signal</keyword>
<dbReference type="RefSeq" id="WP_206726102.1">
    <property type="nucleotide sequence ID" value="NZ_CP071090.1"/>
</dbReference>
<evidence type="ECO:0000313" key="3">
    <source>
        <dbReference type="Proteomes" id="UP000662747"/>
    </source>
</evidence>
<reference evidence="2 3" key="1">
    <citation type="submission" date="2021-02" db="EMBL/GenBank/DDBJ databases">
        <title>De Novo genome assembly of isolated myxobacteria.</title>
        <authorList>
            <person name="Stevens D.C."/>
        </authorList>
    </citation>
    <scope>NUCLEOTIDE SEQUENCE [LARGE SCALE GENOMIC DNA]</scope>
    <source>
        <strain evidence="3">SCPEA02</strain>
    </source>
</reference>
<evidence type="ECO:0000313" key="2">
    <source>
        <dbReference type="EMBL" id="QSQ24540.1"/>
    </source>
</evidence>
<evidence type="ECO:0008006" key="4">
    <source>
        <dbReference type="Google" id="ProtNLM"/>
    </source>
</evidence>
<accession>A0ABX7P042</accession>
<protein>
    <recommendedName>
        <fullName evidence="4">Lipoprotein</fullName>
    </recommendedName>
</protein>